<dbReference type="InterPro" id="IPR036381">
    <property type="entry name" value="Tus_dom1"/>
</dbReference>
<dbReference type="Gene3D" id="3.50.14.10">
    <property type="entry name" value="Replication terminator Tus, domain 1 superfamily/Replication terminator Tus"/>
    <property type="match status" value="1"/>
</dbReference>
<protein>
    <recommendedName>
        <fullName evidence="2">DNA replication terminus site-binding protein</fullName>
    </recommendedName>
</protein>
<name>A0A142BWC0_9BACT</name>
<sequence length="278" mass="32439">MINYPLTPQNIELADLELIDVRIKSLYEALNNLRSHCFLYEKTPRAVIYCPVTCERVEEANATEYLVKALSDFYLRDGSEYAETERYPSVFQLQKNTVDLIQQLQVQKDSLRSLYADLTTRYTRSQLRIALKLLKRPLFNPLKAWRNIPIIETESIRTIGFTKAKRVSTIKRFNKQKLIKYFQDADDYPTAKRVADLPCAHVRIKGPVSNHIRANISYRADGEIRRYQVYASMPLILATPIWADRIQFTSPRKTDNRSDILDTYSFKHPFKKGFTISC</sequence>
<evidence type="ECO:0000313" key="1">
    <source>
        <dbReference type="EMBL" id="AMP42408.1"/>
    </source>
</evidence>
<dbReference type="EMBL" id="KU736876">
    <property type="protein sequence ID" value="AMP42408.1"/>
    <property type="molecule type" value="Genomic_DNA"/>
</dbReference>
<dbReference type="GO" id="GO:0005737">
    <property type="term" value="C:cytoplasm"/>
    <property type="evidence" value="ECO:0007669"/>
    <property type="project" value="InterPro"/>
</dbReference>
<proteinExistence type="predicted"/>
<organism evidence="1">
    <name type="scientific">uncultured bacterium IN-11</name>
    <dbReference type="NCBI Taxonomy" id="1805589"/>
    <lineage>
        <taxon>Bacteria</taxon>
        <taxon>environmental samples</taxon>
    </lineage>
</organism>
<dbReference type="AlphaFoldDB" id="A0A142BWC0"/>
<dbReference type="GO" id="GO:0006274">
    <property type="term" value="P:DNA replication termination"/>
    <property type="evidence" value="ECO:0007669"/>
    <property type="project" value="InterPro"/>
</dbReference>
<evidence type="ECO:0008006" key="2">
    <source>
        <dbReference type="Google" id="ProtNLM"/>
    </source>
</evidence>
<accession>A0A142BWC0</accession>
<reference evidence="1" key="2">
    <citation type="submission" date="2016-02" db="EMBL/GenBank/DDBJ databases">
        <authorList>
            <person name="Wen L."/>
            <person name="He K."/>
            <person name="Yang H."/>
        </authorList>
    </citation>
    <scope>NUCLEOTIDE SEQUENCE</scope>
</reference>
<reference evidence="1" key="1">
    <citation type="journal article" date="2016" name="Appl. Environ. Microbiol.">
        <title>Diversity of the Tetracycline Mobilome within a Chinese Pig Manure Sample.</title>
        <authorList>
            <person name="Leclercq S.O."/>
            <person name="Wang C."/>
            <person name="Zhu Y."/>
            <person name="Wu H."/>
            <person name="Du X."/>
            <person name="Liu Z."/>
            <person name="Feng J."/>
        </authorList>
    </citation>
    <scope>NUCLEOTIDE SEQUENCE</scope>
</reference>
<dbReference type="GO" id="GO:0003677">
    <property type="term" value="F:DNA binding"/>
    <property type="evidence" value="ECO:0007669"/>
    <property type="project" value="InterPro"/>
</dbReference>